<proteinExistence type="predicted"/>
<dbReference type="EMBL" id="FZOD01000062">
    <property type="protein sequence ID" value="SNT55604.1"/>
    <property type="molecule type" value="Genomic_DNA"/>
</dbReference>
<organism evidence="3 4">
    <name type="scientific">Streptosporangium subroseum</name>
    <dbReference type="NCBI Taxonomy" id="106412"/>
    <lineage>
        <taxon>Bacteria</taxon>
        <taxon>Bacillati</taxon>
        <taxon>Actinomycetota</taxon>
        <taxon>Actinomycetes</taxon>
        <taxon>Streptosporangiales</taxon>
        <taxon>Streptosporangiaceae</taxon>
        <taxon>Streptosporangium</taxon>
    </lineage>
</organism>
<dbReference type="InterPro" id="IPR052909">
    <property type="entry name" value="Transposase_6_like"/>
</dbReference>
<keyword evidence="4" id="KW-1185">Reference proteome</keyword>
<dbReference type="Proteomes" id="UP000198282">
    <property type="component" value="Unassembled WGS sequence"/>
</dbReference>
<protein>
    <submittedName>
        <fullName evidence="3">Transposase</fullName>
    </submittedName>
</protein>
<dbReference type="NCBIfam" id="NF033580">
    <property type="entry name" value="transpos_IS5_3"/>
    <property type="match status" value="1"/>
</dbReference>
<accession>A0A239NMH4</accession>
<gene>
    <name evidence="3" type="ORF">SAMN05216276_106210</name>
</gene>
<reference evidence="3 4" key="1">
    <citation type="submission" date="2017-06" db="EMBL/GenBank/DDBJ databases">
        <authorList>
            <person name="Kim H.J."/>
            <person name="Triplett B.A."/>
        </authorList>
    </citation>
    <scope>NUCLEOTIDE SEQUENCE [LARGE SCALE GENOMIC DNA]</scope>
    <source>
        <strain evidence="3 4">CGMCC 4.2132</strain>
    </source>
</reference>
<evidence type="ECO:0000313" key="3">
    <source>
        <dbReference type="EMBL" id="SNT55604.1"/>
    </source>
</evidence>
<dbReference type="PANTHER" id="PTHR46637">
    <property type="entry name" value="TIS1421-TRANSPOSASE PROTEIN A"/>
    <property type="match status" value="1"/>
</dbReference>
<evidence type="ECO:0000259" key="2">
    <source>
        <dbReference type="Pfam" id="PF13340"/>
    </source>
</evidence>
<dbReference type="AlphaFoldDB" id="A0A239NMH4"/>
<dbReference type="Pfam" id="PF13340">
    <property type="entry name" value="DUF4096"/>
    <property type="match status" value="1"/>
</dbReference>
<dbReference type="InterPro" id="IPR025161">
    <property type="entry name" value="IS402-like_dom"/>
</dbReference>
<feature type="domain" description="Insertion element IS402-like" evidence="2">
    <location>
        <begin position="6"/>
        <end position="76"/>
    </location>
</feature>
<evidence type="ECO:0000256" key="1">
    <source>
        <dbReference type="SAM" id="MobiDB-lite"/>
    </source>
</evidence>
<feature type="region of interest" description="Disordered" evidence="1">
    <location>
        <begin position="126"/>
        <end position="158"/>
    </location>
</feature>
<sequence>MARGDLTDDEWSLIDPHLPLGERGPIPDLRRQFNAVMWRFRTGGPWRDLPEEYGPWSTVYDRFRSWATAGVFEQLMQAMIAEAAARGQADLDLVSVDSTTARAHHHAAGMVLDGELVKALQEASVQEKGLRQRGKTPRTAKTETATNVGGYDGGAEYG</sequence>
<dbReference type="PANTHER" id="PTHR46637:SF1">
    <property type="entry name" value="BLL5188 PROTEIN"/>
    <property type="match status" value="1"/>
</dbReference>
<evidence type="ECO:0000313" key="4">
    <source>
        <dbReference type="Proteomes" id="UP000198282"/>
    </source>
</evidence>
<name>A0A239NMH4_9ACTN</name>